<name>A0AAE0P334_SORBR</name>
<comment type="caution">
    <text evidence="1">The sequence shown here is derived from an EMBL/GenBank/DDBJ whole genome shotgun (WGS) entry which is preliminary data.</text>
</comment>
<accession>A0AAE0P334</accession>
<evidence type="ECO:0000313" key="2">
    <source>
        <dbReference type="Proteomes" id="UP001281003"/>
    </source>
</evidence>
<dbReference type="Proteomes" id="UP001281003">
    <property type="component" value="Unassembled WGS sequence"/>
</dbReference>
<reference evidence="1" key="2">
    <citation type="submission" date="2023-07" db="EMBL/GenBank/DDBJ databases">
        <authorList>
            <consortium name="Lawrence Berkeley National Laboratory"/>
            <person name="Haridas S."/>
            <person name="Hensen N."/>
            <person name="Bonometti L."/>
            <person name="Westerberg I."/>
            <person name="Brannstrom I.O."/>
            <person name="Guillou S."/>
            <person name="Cros-Aarteil S."/>
            <person name="Calhoun S."/>
            <person name="Kuo A."/>
            <person name="Mondo S."/>
            <person name="Pangilinan J."/>
            <person name="Riley R."/>
            <person name="LaButti K."/>
            <person name="Andreopoulos B."/>
            <person name="Lipzen A."/>
            <person name="Chen C."/>
            <person name="Yanf M."/>
            <person name="Daum C."/>
            <person name="Ng V."/>
            <person name="Clum A."/>
            <person name="Steindorff A."/>
            <person name="Ohm R."/>
            <person name="Martin F."/>
            <person name="Silar P."/>
            <person name="Natvig D."/>
            <person name="Lalanne C."/>
            <person name="Gautier V."/>
            <person name="Ament-velasquez S.L."/>
            <person name="Kruys A."/>
            <person name="Hutchinson M.I."/>
            <person name="Powell A.J."/>
            <person name="Barry K."/>
            <person name="Miller A.N."/>
            <person name="Grigoriev I.V."/>
            <person name="Debuchy R."/>
            <person name="Gladieux P."/>
            <person name="Thoren M.H."/>
            <person name="Johannesson H."/>
        </authorList>
    </citation>
    <scope>NUCLEOTIDE SEQUENCE</scope>
    <source>
        <strain evidence="1">FGSC 1904</strain>
    </source>
</reference>
<keyword evidence="2" id="KW-1185">Reference proteome</keyword>
<protein>
    <submittedName>
        <fullName evidence="1">Uncharacterized protein</fullName>
    </submittedName>
</protein>
<organism evidence="1 2">
    <name type="scientific">Sordaria brevicollis</name>
    <dbReference type="NCBI Taxonomy" id="83679"/>
    <lineage>
        <taxon>Eukaryota</taxon>
        <taxon>Fungi</taxon>
        <taxon>Dikarya</taxon>
        <taxon>Ascomycota</taxon>
        <taxon>Pezizomycotina</taxon>
        <taxon>Sordariomycetes</taxon>
        <taxon>Sordariomycetidae</taxon>
        <taxon>Sordariales</taxon>
        <taxon>Sordariaceae</taxon>
        <taxon>Sordaria</taxon>
    </lineage>
</organism>
<dbReference type="EMBL" id="JAUTDP010000011">
    <property type="protein sequence ID" value="KAK3392330.1"/>
    <property type="molecule type" value="Genomic_DNA"/>
</dbReference>
<dbReference type="AlphaFoldDB" id="A0AAE0P334"/>
<reference evidence="1" key="1">
    <citation type="journal article" date="2023" name="Mol. Phylogenet. Evol.">
        <title>Genome-scale phylogeny and comparative genomics of the fungal order Sordariales.</title>
        <authorList>
            <person name="Hensen N."/>
            <person name="Bonometti L."/>
            <person name="Westerberg I."/>
            <person name="Brannstrom I.O."/>
            <person name="Guillou S."/>
            <person name="Cros-Aarteil S."/>
            <person name="Calhoun S."/>
            <person name="Haridas S."/>
            <person name="Kuo A."/>
            <person name="Mondo S."/>
            <person name="Pangilinan J."/>
            <person name="Riley R."/>
            <person name="LaButti K."/>
            <person name="Andreopoulos B."/>
            <person name="Lipzen A."/>
            <person name="Chen C."/>
            <person name="Yan M."/>
            <person name="Daum C."/>
            <person name="Ng V."/>
            <person name="Clum A."/>
            <person name="Steindorff A."/>
            <person name="Ohm R.A."/>
            <person name="Martin F."/>
            <person name="Silar P."/>
            <person name="Natvig D.O."/>
            <person name="Lalanne C."/>
            <person name="Gautier V."/>
            <person name="Ament-Velasquez S.L."/>
            <person name="Kruys A."/>
            <person name="Hutchinson M.I."/>
            <person name="Powell A.J."/>
            <person name="Barry K."/>
            <person name="Miller A.N."/>
            <person name="Grigoriev I.V."/>
            <person name="Debuchy R."/>
            <person name="Gladieux P."/>
            <person name="Hiltunen Thoren M."/>
            <person name="Johannesson H."/>
        </authorList>
    </citation>
    <scope>NUCLEOTIDE SEQUENCE</scope>
    <source>
        <strain evidence="1">FGSC 1904</strain>
    </source>
</reference>
<evidence type="ECO:0000313" key="1">
    <source>
        <dbReference type="EMBL" id="KAK3392330.1"/>
    </source>
</evidence>
<proteinExistence type="predicted"/>
<sequence length="214" mass="23938">MLDRYLTELNWVEFLSNSKDSILPTSNNDGRETRKPIVFSGTPDCSMAMAIHVRSIPLREPAVIRWFAGCGSYDEANDTRLCEQWSLPRPSGRGRDDHEAQVRKLFMTAGLRWACLKEVVARSFVLSRSHILVMVVTCDAANSRACEQVHKAEQSLVHKATATDMSICQRQPCNTEEISEAETGNKCYASSVKCQCSASQRCELETLEFSHSSA</sequence>
<gene>
    <name evidence="1" type="ORF">B0T20DRAFT_487899</name>
</gene>